<feature type="transmembrane region" description="Helical" evidence="1">
    <location>
        <begin position="168"/>
        <end position="187"/>
    </location>
</feature>
<dbReference type="PANTHER" id="PTHR31303">
    <property type="entry name" value="CTP-DEPENDENT DIACYLGLYCEROL KINASE 1"/>
    <property type="match status" value="1"/>
</dbReference>
<dbReference type="InterPro" id="IPR037997">
    <property type="entry name" value="Dgk1-like"/>
</dbReference>
<accession>A0A933MKD8</accession>
<feature type="transmembrane region" description="Helical" evidence="1">
    <location>
        <begin position="15"/>
        <end position="33"/>
    </location>
</feature>
<feature type="transmembrane region" description="Helical" evidence="1">
    <location>
        <begin position="112"/>
        <end position="132"/>
    </location>
</feature>
<name>A0A933MKD8_UNCT6</name>
<keyword evidence="1" id="KW-0812">Transmembrane</keyword>
<organism evidence="2 3">
    <name type="scientific">candidate division TA06 bacterium</name>
    <dbReference type="NCBI Taxonomy" id="2250710"/>
    <lineage>
        <taxon>Bacteria</taxon>
        <taxon>Bacteria division TA06</taxon>
    </lineage>
</organism>
<gene>
    <name evidence="2" type="ORF">HY768_05350</name>
</gene>
<dbReference type="GO" id="GO:0004143">
    <property type="term" value="F:ATP-dependent diacylglycerol kinase activity"/>
    <property type="evidence" value="ECO:0007669"/>
    <property type="project" value="InterPro"/>
</dbReference>
<feature type="transmembrane region" description="Helical" evidence="1">
    <location>
        <begin position="45"/>
        <end position="65"/>
    </location>
</feature>
<dbReference type="Proteomes" id="UP000736328">
    <property type="component" value="Unassembled WGS sequence"/>
</dbReference>
<protein>
    <recommendedName>
        <fullName evidence="4">Phosphatidate cytidylyltransferase</fullName>
    </recommendedName>
</protein>
<evidence type="ECO:0000313" key="3">
    <source>
        <dbReference type="Proteomes" id="UP000736328"/>
    </source>
</evidence>
<dbReference type="PANTHER" id="PTHR31303:SF1">
    <property type="entry name" value="CTP-DEPENDENT DIACYLGLYCEROL KINASE 1"/>
    <property type="match status" value="1"/>
</dbReference>
<evidence type="ECO:0008006" key="4">
    <source>
        <dbReference type="Google" id="ProtNLM"/>
    </source>
</evidence>
<keyword evidence="1" id="KW-0472">Membrane</keyword>
<reference evidence="2" key="1">
    <citation type="submission" date="2020-07" db="EMBL/GenBank/DDBJ databases">
        <title>Huge and variable diversity of episymbiotic CPR bacteria and DPANN archaea in groundwater ecosystems.</title>
        <authorList>
            <person name="He C.Y."/>
            <person name="Keren R."/>
            <person name="Whittaker M."/>
            <person name="Farag I.F."/>
            <person name="Doudna J."/>
            <person name="Cate J.H.D."/>
            <person name="Banfield J.F."/>
        </authorList>
    </citation>
    <scope>NUCLEOTIDE SEQUENCE</scope>
    <source>
        <strain evidence="2">NC_groundwater_1520_Pr4_B-0.1um_53_5</strain>
    </source>
</reference>
<dbReference type="EMBL" id="JACQXR010000065">
    <property type="protein sequence ID" value="MBI4726635.1"/>
    <property type="molecule type" value="Genomic_DNA"/>
</dbReference>
<evidence type="ECO:0000256" key="1">
    <source>
        <dbReference type="SAM" id="Phobius"/>
    </source>
</evidence>
<comment type="caution">
    <text evidence="2">The sequence shown here is derived from an EMBL/GenBank/DDBJ whole genome shotgun (WGS) entry which is preliminary data.</text>
</comment>
<keyword evidence="1" id="KW-1133">Transmembrane helix</keyword>
<dbReference type="AlphaFoldDB" id="A0A933MKD8"/>
<evidence type="ECO:0000313" key="2">
    <source>
        <dbReference type="EMBL" id="MBI4726635.1"/>
    </source>
</evidence>
<sequence length="208" mass="22710">MTALNLQREIRRKSFHMLAGLAVPSLYYGAFLLEQATGKPYTYLAKWVLLAAAAATLALDIIRLRHQFIKIIFIDIFGPLLRRHEIDALTGATYLMMSSLACVLLFQPFVAMASISFLVIGDALAAMVGRNLGRTKFFLKSFEGTAAGFAGCLLIGTALMFLPYSDLSLSRMVIGAAVAMIVELLPIPLDDNIRVPLAAGTVMQWIVP</sequence>
<proteinExistence type="predicted"/>
<feature type="transmembrane region" description="Helical" evidence="1">
    <location>
        <begin position="144"/>
        <end position="162"/>
    </location>
</feature>